<dbReference type="Proteomes" id="UP000053477">
    <property type="component" value="Unassembled WGS sequence"/>
</dbReference>
<gene>
    <name evidence="1" type="ORF">SCHPADRAFT_994106</name>
</gene>
<protein>
    <submittedName>
        <fullName evidence="1">Uncharacterized protein</fullName>
    </submittedName>
</protein>
<keyword evidence="2" id="KW-1185">Reference proteome</keyword>
<dbReference type="EMBL" id="KQ085901">
    <property type="protein sequence ID" value="KLO17768.1"/>
    <property type="molecule type" value="Genomic_DNA"/>
</dbReference>
<reference evidence="1 2" key="1">
    <citation type="submission" date="2015-04" db="EMBL/GenBank/DDBJ databases">
        <title>Complete genome sequence of Schizopora paradoxa KUC8140, a cosmopolitan wood degrader in East Asia.</title>
        <authorList>
            <consortium name="DOE Joint Genome Institute"/>
            <person name="Min B."/>
            <person name="Park H."/>
            <person name="Jang Y."/>
            <person name="Kim J.-J."/>
            <person name="Kim K.H."/>
            <person name="Pangilinan J."/>
            <person name="Lipzen A."/>
            <person name="Riley R."/>
            <person name="Grigoriev I.V."/>
            <person name="Spatafora J.W."/>
            <person name="Choi I.-G."/>
        </authorList>
    </citation>
    <scope>NUCLEOTIDE SEQUENCE [LARGE SCALE GENOMIC DNA]</scope>
    <source>
        <strain evidence="1 2">KUC8140</strain>
    </source>
</reference>
<sequence>MPHLGARRRWRYRILNSKRRLKAEAGNGIISFSALRLRNKDGDFPSHMILFLPRWHPTKPIDTVFSCTFGTLLHFSSRPCVRPDCSRAFIMQAELPMNS</sequence>
<organism evidence="1 2">
    <name type="scientific">Schizopora paradoxa</name>
    <dbReference type="NCBI Taxonomy" id="27342"/>
    <lineage>
        <taxon>Eukaryota</taxon>
        <taxon>Fungi</taxon>
        <taxon>Dikarya</taxon>
        <taxon>Basidiomycota</taxon>
        <taxon>Agaricomycotina</taxon>
        <taxon>Agaricomycetes</taxon>
        <taxon>Hymenochaetales</taxon>
        <taxon>Schizoporaceae</taxon>
        <taxon>Schizopora</taxon>
    </lineage>
</organism>
<dbReference type="AlphaFoldDB" id="A0A0H2S7X5"/>
<dbReference type="InParanoid" id="A0A0H2S7X5"/>
<accession>A0A0H2S7X5</accession>
<evidence type="ECO:0000313" key="2">
    <source>
        <dbReference type="Proteomes" id="UP000053477"/>
    </source>
</evidence>
<evidence type="ECO:0000313" key="1">
    <source>
        <dbReference type="EMBL" id="KLO17768.1"/>
    </source>
</evidence>
<proteinExistence type="predicted"/>
<name>A0A0H2S7X5_9AGAM</name>